<dbReference type="AlphaFoldDB" id="A0A9Q0HU15"/>
<keyword evidence="3" id="KW-1185">Reference proteome</keyword>
<proteinExistence type="predicted"/>
<feature type="compositionally biased region" description="Basic and acidic residues" evidence="1">
    <location>
        <begin position="77"/>
        <end position="87"/>
    </location>
</feature>
<feature type="region of interest" description="Disordered" evidence="1">
    <location>
        <begin position="48"/>
        <end position="87"/>
    </location>
</feature>
<reference evidence="2" key="1">
    <citation type="journal article" date="2022" name="Cell">
        <title>Repeat-based holocentromeres influence genome architecture and karyotype evolution.</title>
        <authorList>
            <person name="Hofstatter P.G."/>
            <person name="Thangavel G."/>
            <person name="Lux T."/>
            <person name="Neumann P."/>
            <person name="Vondrak T."/>
            <person name="Novak P."/>
            <person name="Zhang M."/>
            <person name="Costa L."/>
            <person name="Castellani M."/>
            <person name="Scott A."/>
            <person name="Toegelov H."/>
            <person name="Fuchs J."/>
            <person name="Mata-Sucre Y."/>
            <person name="Dias Y."/>
            <person name="Vanzela A.L.L."/>
            <person name="Huettel B."/>
            <person name="Almeida C.C.S."/>
            <person name="Simkova H."/>
            <person name="Souza G."/>
            <person name="Pedrosa-Harand A."/>
            <person name="Macas J."/>
            <person name="Mayer K.F.X."/>
            <person name="Houben A."/>
            <person name="Marques A."/>
        </authorList>
    </citation>
    <scope>NUCLEOTIDE SEQUENCE</scope>
    <source>
        <strain evidence="2">RhyBre1mFocal</strain>
    </source>
</reference>
<gene>
    <name evidence="2" type="ORF">LUZ63_006954</name>
</gene>
<sequence>MEKEIGPSIESGRLRLQDTQQKPQSFLSFLNSPRQKFSQGQMGLLFWRKGKNGEPQVAQPSDKGADGASSGGTAGGKEVEGMHGAVEVRRPTEVTVFEFGSTKESGERVTLAGYCPVSDELEPCRWEIVPALEDNAPQFRIVF</sequence>
<evidence type="ECO:0000313" key="2">
    <source>
        <dbReference type="EMBL" id="KAJ1698442.1"/>
    </source>
</evidence>
<dbReference type="OrthoDB" id="1925587at2759"/>
<evidence type="ECO:0000313" key="3">
    <source>
        <dbReference type="Proteomes" id="UP001151287"/>
    </source>
</evidence>
<name>A0A9Q0HU15_9POAL</name>
<organism evidence="2 3">
    <name type="scientific">Rhynchospora breviuscula</name>
    <dbReference type="NCBI Taxonomy" id="2022672"/>
    <lineage>
        <taxon>Eukaryota</taxon>
        <taxon>Viridiplantae</taxon>
        <taxon>Streptophyta</taxon>
        <taxon>Embryophyta</taxon>
        <taxon>Tracheophyta</taxon>
        <taxon>Spermatophyta</taxon>
        <taxon>Magnoliopsida</taxon>
        <taxon>Liliopsida</taxon>
        <taxon>Poales</taxon>
        <taxon>Cyperaceae</taxon>
        <taxon>Cyperoideae</taxon>
        <taxon>Rhynchosporeae</taxon>
        <taxon>Rhynchospora</taxon>
    </lineage>
</organism>
<dbReference type="EMBL" id="JAMQYH010000002">
    <property type="protein sequence ID" value="KAJ1698442.1"/>
    <property type="molecule type" value="Genomic_DNA"/>
</dbReference>
<accession>A0A9Q0HU15</accession>
<protein>
    <submittedName>
        <fullName evidence="2">Uncharacterized protein</fullName>
    </submittedName>
</protein>
<feature type="region of interest" description="Disordered" evidence="1">
    <location>
        <begin position="1"/>
        <end position="24"/>
    </location>
</feature>
<evidence type="ECO:0000256" key="1">
    <source>
        <dbReference type="SAM" id="MobiDB-lite"/>
    </source>
</evidence>
<comment type="caution">
    <text evidence="2">The sequence shown here is derived from an EMBL/GenBank/DDBJ whole genome shotgun (WGS) entry which is preliminary data.</text>
</comment>
<dbReference type="Proteomes" id="UP001151287">
    <property type="component" value="Unassembled WGS sequence"/>
</dbReference>